<evidence type="ECO:0000313" key="2">
    <source>
        <dbReference type="EMBL" id="OAK58255.1"/>
    </source>
</evidence>
<dbReference type="Proteomes" id="UP000077852">
    <property type="component" value="Unassembled WGS sequence"/>
</dbReference>
<gene>
    <name evidence="2" type="ORF">A3K87_29060</name>
</gene>
<evidence type="ECO:0000256" key="1">
    <source>
        <dbReference type="SAM" id="Phobius"/>
    </source>
</evidence>
<accession>A0AA91I897</accession>
<keyword evidence="1" id="KW-1133">Transmembrane helix</keyword>
<comment type="caution">
    <text evidence="2">The sequence shown here is derived from an EMBL/GenBank/DDBJ whole genome shotgun (WGS) entry which is preliminary data.</text>
</comment>
<organism evidence="2 3">
    <name type="scientific">Variovorax paradoxus</name>
    <dbReference type="NCBI Taxonomy" id="34073"/>
    <lineage>
        <taxon>Bacteria</taxon>
        <taxon>Pseudomonadati</taxon>
        <taxon>Pseudomonadota</taxon>
        <taxon>Betaproteobacteria</taxon>
        <taxon>Burkholderiales</taxon>
        <taxon>Comamonadaceae</taxon>
        <taxon>Variovorax</taxon>
    </lineage>
</organism>
<dbReference type="AlphaFoldDB" id="A0AA91I897"/>
<keyword evidence="1" id="KW-0812">Transmembrane</keyword>
<dbReference type="RefSeq" id="WP_155742650.1">
    <property type="nucleotide sequence ID" value="NZ_LVHG01000082.1"/>
</dbReference>
<keyword evidence="1" id="KW-0472">Membrane</keyword>
<dbReference type="EMBL" id="LVHG01000082">
    <property type="protein sequence ID" value="OAK58255.1"/>
    <property type="molecule type" value="Genomic_DNA"/>
</dbReference>
<proteinExistence type="predicted"/>
<name>A0AA91I897_VARPD</name>
<sequence>MNAFTVKTGETPRARYVLTGMQGELVTALEHDGEKYSVDAVISIGSIDPKVLMVRHYYGLDSVDYTGIWAVALGRITAWPYVRIHAARLRNRIAQHVFNRRTLTTRRRSEILAEVVSLVEQGEPGVSAMALLSNRYGHRWASHPDWEPLNNGVEFHLDMLVDSGELRKVGYRYTPTGLALKALEETQEQERRHKANLRLQGALAVLTLVAAAAAAVQANLIKVPTILDLTVDDAQRCAAASQPAK</sequence>
<evidence type="ECO:0008006" key="4">
    <source>
        <dbReference type="Google" id="ProtNLM"/>
    </source>
</evidence>
<evidence type="ECO:0000313" key="3">
    <source>
        <dbReference type="Proteomes" id="UP000077852"/>
    </source>
</evidence>
<protein>
    <recommendedName>
        <fullName evidence="4">Transmembrane protein</fullName>
    </recommendedName>
</protein>
<reference evidence="2 3" key="1">
    <citation type="submission" date="2016-03" db="EMBL/GenBank/DDBJ databases">
        <title>Genome sequence of Variovorax paradoxus KB5.</title>
        <authorList>
            <person name="Jeong H."/>
            <person name="Hong C.E."/>
            <person name="Jo S.H."/>
            <person name="Park J.M."/>
        </authorList>
    </citation>
    <scope>NUCLEOTIDE SEQUENCE [LARGE SCALE GENOMIC DNA]</scope>
    <source>
        <strain evidence="2 3">KB5</strain>
    </source>
</reference>
<feature type="transmembrane region" description="Helical" evidence="1">
    <location>
        <begin position="201"/>
        <end position="221"/>
    </location>
</feature>